<protein>
    <submittedName>
        <fullName evidence="2">Uncharacterized protein</fullName>
    </submittedName>
</protein>
<feature type="region of interest" description="Disordered" evidence="1">
    <location>
        <begin position="102"/>
        <end position="159"/>
    </location>
</feature>
<organism evidence="2 3">
    <name type="scientific">Raphidocelis subcapitata</name>
    <dbReference type="NCBI Taxonomy" id="307507"/>
    <lineage>
        <taxon>Eukaryota</taxon>
        <taxon>Viridiplantae</taxon>
        <taxon>Chlorophyta</taxon>
        <taxon>core chlorophytes</taxon>
        <taxon>Chlorophyceae</taxon>
        <taxon>CS clade</taxon>
        <taxon>Sphaeropleales</taxon>
        <taxon>Selenastraceae</taxon>
        <taxon>Raphidocelis</taxon>
    </lineage>
</organism>
<evidence type="ECO:0000313" key="3">
    <source>
        <dbReference type="Proteomes" id="UP000247498"/>
    </source>
</evidence>
<dbReference type="InterPro" id="IPR008656">
    <property type="entry name" value="Inositol_tetrakis-P_1-kinase"/>
</dbReference>
<dbReference type="STRING" id="307507.A0A2V0P426"/>
<dbReference type="GO" id="GO:0052725">
    <property type="term" value="F:inositol-1,3,4-trisphosphate 6-kinase activity"/>
    <property type="evidence" value="ECO:0007669"/>
    <property type="project" value="InterPro"/>
</dbReference>
<dbReference type="GO" id="GO:0005737">
    <property type="term" value="C:cytoplasm"/>
    <property type="evidence" value="ECO:0007669"/>
    <property type="project" value="TreeGrafter"/>
</dbReference>
<keyword evidence="3" id="KW-1185">Reference proteome</keyword>
<accession>A0A2V0P426</accession>
<dbReference type="PANTHER" id="PTHR14217">
    <property type="entry name" value="INOSITOL-TETRAKISPHOSPHATE 1-KINASE"/>
    <property type="match status" value="1"/>
</dbReference>
<dbReference type="PANTHER" id="PTHR14217:SF39">
    <property type="entry name" value="INOSITOL-TETRAKISPHOSPHATE 1-KINASE 3"/>
    <property type="match status" value="1"/>
</dbReference>
<dbReference type="GO" id="GO:0032957">
    <property type="term" value="P:inositol trisphosphate metabolic process"/>
    <property type="evidence" value="ECO:0007669"/>
    <property type="project" value="InterPro"/>
</dbReference>
<dbReference type="EMBL" id="BDRX01000053">
    <property type="protein sequence ID" value="GBF94606.1"/>
    <property type="molecule type" value="Genomic_DNA"/>
</dbReference>
<gene>
    <name evidence="2" type="ORF">Rsub_06721</name>
</gene>
<proteinExistence type="predicted"/>
<name>A0A2V0P426_9CHLO</name>
<dbReference type="Gene3D" id="3.30.470.20">
    <property type="entry name" value="ATP-grasp fold, B domain"/>
    <property type="match status" value="1"/>
</dbReference>
<evidence type="ECO:0000313" key="2">
    <source>
        <dbReference type="EMBL" id="GBF94606.1"/>
    </source>
</evidence>
<dbReference type="GO" id="GO:0052726">
    <property type="term" value="F:inositol-1,3,4-trisphosphate 5-kinase activity"/>
    <property type="evidence" value="ECO:0007669"/>
    <property type="project" value="InterPro"/>
</dbReference>
<feature type="compositionally biased region" description="Pro residues" evidence="1">
    <location>
        <begin position="106"/>
        <end position="124"/>
    </location>
</feature>
<dbReference type="OrthoDB" id="25308at2759"/>
<sequence>MRPTLGLLLMPHKQRRVATGALLGELAAAGVDCRPLPADALADGSAAALAGVDAILCKLPADAGALDALERLSARLAVIDPPAAVRAVARRDTMLAPLAGAGLLLEPPPSTPPPSMPAPAPAPGPSALNGPAPRQSPGQAGLIPAAAEPPPGGPATGRAVRVAAPPQAVLLPGMDPAEAASALRAAGVGFPCLVKPLDTRPQGAGAHAAAGSDGAGLGDATGAAAAGAGTAAGAAGGSGGEAPSAAAGQHAVPACGGLEANHAMGVMGGEAGLATLLRGEFPALAPPVVAQAFVPHGERLLKIYVIGPTVIAEPRATLTRGQLADLIAASGGSQLAPLPGRASAAAQPAAAAAAAAADGGADAGGGVLGGVLGGGWAAPPPPEWALRALAARLQEALGLSLFNFDLLVPEPLGPPEKEAGEHPCCRRCGRRCNAGPGEHPCCRGCGRGCDAGPGPQLVYVVDVNYLPGYDKLGDAAQRALGAYLAARTRAAAAAAGAAAAEGAAAAAEGEG</sequence>
<evidence type="ECO:0000256" key="1">
    <source>
        <dbReference type="SAM" id="MobiDB-lite"/>
    </source>
</evidence>
<dbReference type="GO" id="GO:0005524">
    <property type="term" value="F:ATP binding"/>
    <property type="evidence" value="ECO:0007669"/>
    <property type="project" value="InterPro"/>
</dbReference>
<dbReference type="AlphaFoldDB" id="A0A2V0P426"/>
<dbReference type="GO" id="GO:0000287">
    <property type="term" value="F:magnesium ion binding"/>
    <property type="evidence" value="ECO:0007669"/>
    <property type="project" value="InterPro"/>
</dbReference>
<dbReference type="InParanoid" id="A0A2V0P426"/>
<dbReference type="GO" id="GO:0047325">
    <property type="term" value="F:inositol-3,4,5,6-tetrakisphosphate 1-kinase activity"/>
    <property type="evidence" value="ECO:0007669"/>
    <property type="project" value="InterPro"/>
</dbReference>
<dbReference type="Proteomes" id="UP000247498">
    <property type="component" value="Unassembled WGS sequence"/>
</dbReference>
<comment type="caution">
    <text evidence="2">The sequence shown here is derived from an EMBL/GenBank/DDBJ whole genome shotgun (WGS) entry which is preliminary data.</text>
</comment>
<reference evidence="2 3" key="1">
    <citation type="journal article" date="2018" name="Sci. Rep.">
        <title>Raphidocelis subcapitata (=Pseudokirchneriella subcapitata) provides an insight into genome evolution and environmental adaptations in the Sphaeropleales.</title>
        <authorList>
            <person name="Suzuki S."/>
            <person name="Yamaguchi H."/>
            <person name="Nakajima N."/>
            <person name="Kawachi M."/>
        </authorList>
    </citation>
    <scope>NUCLEOTIDE SEQUENCE [LARGE SCALE GENOMIC DNA]</scope>
    <source>
        <strain evidence="2 3">NIES-35</strain>
    </source>
</reference>